<dbReference type="OrthoDB" id="7202371at2759"/>
<proteinExistence type="predicted"/>
<dbReference type="AlphaFoldDB" id="A0A2G9UTB2"/>
<accession>A0A2G9UTB2</accession>
<sequence>MSTGHLYPGRNSKLGTARTIAVPHFENASLGELNQACSAMDYYKALDRFRKENPNFVGKPDLLALVRNGETIALPEYERGLE</sequence>
<keyword evidence="2" id="KW-1185">Reference proteome</keyword>
<evidence type="ECO:0000313" key="1">
    <source>
        <dbReference type="EMBL" id="PIO73467.1"/>
    </source>
</evidence>
<protein>
    <submittedName>
        <fullName evidence="1">Uncharacterized protein</fullName>
    </submittedName>
</protein>
<reference evidence="1 2" key="1">
    <citation type="submission" date="2015-09" db="EMBL/GenBank/DDBJ databases">
        <title>Draft genome of the parasitic nematode Teladorsagia circumcincta isolate WARC Sus (inbred).</title>
        <authorList>
            <person name="Mitreva M."/>
        </authorList>
    </citation>
    <scope>NUCLEOTIDE SEQUENCE [LARGE SCALE GENOMIC DNA]</scope>
    <source>
        <strain evidence="1 2">S</strain>
    </source>
</reference>
<organism evidence="1 2">
    <name type="scientific">Teladorsagia circumcincta</name>
    <name type="common">Brown stomach worm</name>
    <name type="synonym">Ostertagia circumcincta</name>
    <dbReference type="NCBI Taxonomy" id="45464"/>
    <lineage>
        <taxon>Eukaryota</taxon>
        <taxon>Metazoa</taxon>
        <taxon>Ecdysozoa</taxon>
        <taxon>Nematoda</taxon>
        <taxon>Chromadorea</taxon>
        <taxon>Rhabditida</taxon>
        <taxon>Rhabditina</taxon>
        <taxon>Rhabditomorpha</taxon>
        <taxon>Strongyloidea</taxon>
        <taxon>Trichostrongylidae</taxon>
        <taxon>Teladorsagia</taxon>
    </lineage>
</organism>
<dbReference type="Proteomes" id="UP000230423">
    <property type="component" value="Unassembled WGS sequence"/>
</dbReference>
<dbReference type="EMBL" id="KZ345453">
    <property type="protein sequence ID" value="PIO73467.1"/>
    <property type="molecule type" value="Genomic_DNA"/>
</dbReference>
<evidence type="ECO:0000313" key="2">
    <source>
        <dbReference type="Proteomes" id="UP000230423"/>
    </source>
</evidence>
<gene>
    <name evidence="1" type="ORF">TELCIR_04561</name>
</gene>
<name>A0A2G9UTB2_TELCI</name>